<feature type="domain" description="PID" evidence="1">
    <location>
        <begin position="39"/>
        <end position="180"/>
    </location>
</feature>
<dbReference type="SMART" id="SM00462">
    <property type="entry name" value="PTB"/>
    <property type="match status" value="1"/>
</dbReference>
<name>A0A7R9BMT9_9CRUS</name>
<dbReference type="PANTHER" id="PTHR11232:SF57">
    <property type="entry name" value="RE46159P"/>
    <property type="match status" value="1"/>
</dbReference>
<dbReference type="InterPro" id="IPR011993">
    <property type="entry name" value="PH-like_dom_sf"/>
</dbReference>
<proteinExistence type="predicted"/>
<evidence type="ECO:0000259" key="1">
    <source>
        <dbReference type="SMART" id="SM00462"/>
    </source>
</evidence>
<protein>
    <recommendedName>
        <fullName evidence="1">PID domain-containing protein</fullName>
    </recommendedName>
</protein>
<evidence type="ECO:0000313" key="3">
    <source>
        <dbReference type="Proteomes" id="UP000678499"/>
    </source>
</evidence>
<dbReference type="OrthoDB" id="9994289at2759"/>
<keyword evidence="3" id="KW-1185">Reference proteome</keyword>
<dbReference type="SUPFAM" id="SSF50729">
    <property type="entry name" value="PH domain-like"/>
    <property type="match status" value="1"/>
</dbReference>
<accession>A0A7R9BMT9</accession>
<reference evidence="2" key="1">
    <citation type="submission" date="2020-11" db="EMBL/GenBank/DDBJ databases">
        <authorList>
            <person name="Tran Van P."/>
        </authorList>
    </citation>
    <scope>NUCLEOTIDE SEQUENCE</scope>
</reference>
<dbReference type="Gene3D" id="2.30.29.30">
    <property type="entry name" value="Pleckstrin-homology domain (PH domain)/Phosphotyrosine-binding domain (PTB)"/>
    <property type="match status" value="1"/>
</dbReference>
<organism evidence="2">
    <name type="scientific">Notodromas monacha</name>
    <dbReference type="NCBI Taxonomy" id="399045"/>
    <lineage>
        <taxon>Eukaryota</taxon>
        <taxon>Metazoa</taxon>
        <taxon>Ecdysozoa</taxon>
        <taxon>Arthropoda</taxon>
        <taxon>Crustacea</taxon>
        <taxon>Oligostraca</taxon>
        <taxon>Ostracoda</taxon>
        <taxon>Podocopa</taxon>
        <taxon>Podocopida</taxon>
        <taxon>Cypridocopina</taxon>
        <taxon>Cypridoidea</taxon>
        <taxon>Cyprididae</taxon>
        <taxon>Notodromas</taxon>
    </lineage>
</organism>
<dbReference type="CDD" id="cd13160">
    <property type="entry name" value="PTB_LDLRAP_insect-like"/>
    <property type="match status" value="1"/>
</dbReference>
<dbReference type="AlphaFoldDB" id="A0A7R9BMT9"/>
<gene>
    <name evidence="2" type="ORF">NMOB1V02_LOCUS4621</name>
</gene>
<dbReference type="InterPro" id="IPR051133">
    <property type="entry name" value="Adapter_Engulfment-Domain"/>
</dbReference>
<sequence length="213" mass="23589">MSTASDTQVESKFQSLSITRTDVVAKEASTPTPANQEISLPQTFIVKYLGKRDASGLWGIRHTREPIDELVAAAKALKRGMTLPLLSLEVSSSGIRIDERPGNANKDFEAGFRSIREISYGVQDLAYTRVFAMIVVCDGDLRDTHPFTCHGFVCDSRETARRLTFALSTAFKEYGEKLKDEKVAKPRKFAIDLRSPEEIQADLNGAQIDDSEA</sequence>
<dbReference type="EMBL" id="CAJPEX010000738">
    <property type="protein sequence ID" value="CAG0917025.1"/>
    <property type="molecule type" value="Genomic_DNA"/>
</dbReference>
<evidence type="ECO:0000313" key="2">
    <source>
        <dbReference type="EMBL" id="CAD7276873.1"/>
    </source>
</evidence>
<dbReference type="PANTHER" id="PTHR11232">
    <property type="entry name" value="PHOSPHOTYROSINE INTERACTION DOMAIN-CONTAINING FAMILY MEMBER"/>
    <property type="match status" value="1"/>
</dbReference>
<dbReference type="InterPro" id="IPR006020">
    <property type="entry name" value="PTB/PI_dom"/>
</dbReference>
<dbReference type="Proteomes" id="UP000678499">
    <property type="component" value="Unassembled WGS sequence"/>
</dbReference>
<dbReference type="EMBL" id="OA882775">
    <property type="protein sequence ID" value="CAD7276873.1"/>
    <property type="molecule type" value="Genomic_DNA"/>
</dbReference>